<keyword evidence="12" id="KW-0472">Membrane</keyword>
<accession>A0A811UJL6</accession>
<dbReference type="InterPro" id="IPR017375">
    <property type="entry name" value="PEX12"/>
</dbReference>
<evidence type="ECO:0000256" key="13">
    <source>
        <dbReference type="ARBA" id="ARBA00023140"/>
    </source>
</evidence>
<evidence type="ECO:0000256" key="5">
    <source>
        <dbReference type="ARBA" id="ARBA00022448"/>
    </source>
</evidence>
<dbReference type="KEGG" id="ccat:101462131"/>
<keyword evidence="11" id="KW-1133">Transmembrane helix</keyword>
<protein>
    <recommendedName>
        <fullName evidence="4">Peroxisome assembly protein 12</fullName>
    </recommendedName>
    <alternativeName>
        <fullName evidence="14">Peroxin-12</fullName>
    </alternativeName>
</protein>
<dbReference type="GO" id="GO:0006513">
    <property type="term" value="P:protein monoubiquitination"/>
    <property type="evidence" value="ECO:0007669"/>
    <property type="project" value="TreeGrafter"/>
</dbReference>
<name>A0A811UJL6_CERCA</name>
<keyword evidence="6" id="KW-0812">Transmembrane</keyword>
<keyword evidence="7" id="KW-0479">Metal-binding</keyword>
<comment type="pathway">
    <text evidence="2">Protein modification; protein ubiquitination.</text>
</comment>
<keyword evidence="8" id="KW-0863">Zinc-finger</keyword>
<comment type="caution">
    <text evidence="16">The sequence shown here is derived from an EMBL/GenBank/DDBJ whole genome shotgun (WGS) entry which is preliminary data.</text>
</comment>
<evidence type="ECO:0000256" key="7">
    <source>
        <dbReference type="ARBA" id="ARBA00022723"/>
    </source>
</evidence>
<dbReference type="InterPro" id="IPR013083">
    <property type="entry name" value="Znf_RING/FYVE/PHD"/>
</dbReference>
<dbReference type="PANTHER" id="PTHR12888">
    <property type="entry name" value="PEROXISOME ASSEMBLY PROTEIN 12 PEROXIN-12"/>
    <property type="match status" value="1"/>
</dbReference>
<evidence type="ECO:0000313" key="16">
    <source>
        <dbReference type="EMBL" id="CAD6998940.1"/>
    </source>
</evidence>
<dbReference type="Gene3D" id="3.30.40.10">
    <property type="entry name" value="Zinc/RING finger domain, C3HC4 (zinc finger)"/>
    <property type="match status" value="1"/>
</dbReference>
<evidence type="ECO:0000256" key="14">
    <source>
        <dbReference type="ARBA" id="ARBA00029692"/>
    </source>
</evidence>
<evidence type="ECO:0000256" key="10">
    <source>
        <dbReference type="ARBA" id="ARBA00022927"/>
    </source>
</evidence>
<dbReference type="GO" id="GO:0008270">
    <property type="term" value="F:zinc ion binding"/>
    <property type="evidence" value="ECO:0007669"/>
    <property type="project" value="UniProtKB-KW"/>
</dbReference>
<feature type="domain" description="Pex N-terminal" evidence="15">
    <location>
        <begin position="24"/>
        <end position="208"/>
    </location>
</feature>
<keyword evidence="17" id="KW-1185">Reference proteome</keyword>
<keyword evidence="5" id="KW-0813">Transport</keyword>
<evidence type="ECO:0000256" key="6">
    <source>
        <dbReference type="ARBA" id="ARBA00022692"/>
    </source>
</evidence>
<sequence length="295" mass="34363">MSESANLRQNLQNVPSIFEITAAETLDSLIYPALSKIFDYLNLRLDFKLFGPYRLQEELSPFLTWALQFLYLRNRGSSFGESFYGLQRTDSNTGEILSRGHQFTSASILTFMPYFERKLKTRSANHTEVSIWERHLLNMFHAYHASKAIHTFLYLIKYAGSHSPIFRALRLTLRYPIEPPKDDKTTYVFLKLLEVFAFFLQFIQWWYSNDQRRKIGGTLKNPIPYKGDPVNLKDNDTRKGNCPVCLMKIDTPTACSISGYVYCWRCIISHLKEHSTCPVTGYQITVDDLVRIYET</sequence>
<proteinExistence type="inferred from homology"/>
<dbReference type="GO" id="GO:0005778">
    <property type="term" value="C:peroxisomal membrane"/>
    <property type="evidence" value="ECO:0007669"/>
    <property type="project" value="UniProtKB-SubCell"/>
</dbReference>
<dbReference type="GO" id="GO:0016558">
    <property type="term" value="P:protein import into peroxisome matrix"/>
    <property type="evidence" value="ECO:0007669"/>
    <property type="project" value="InterPro"/>
</dbReference>
<evidence type="ECO:0000313" key="17">
    <source>
        <dbReference type="Proteomes" id="UP000606786"/>
    </source>
</evidence>
<dbReference type="Proteomes" id="UP000606786">
    <property type="component" value="Unassembled WGS sequence"/>
</dbReference>
<dbReference type="EMBL" id="CAJHJT010000012">
    <property type="protein sequence ID" value="CAD6998940.1"/>
    <property type="molecule type" value="Genomic_DNA"/>
</dbReference>
<keyword evidence="10" id="KW-0653">Protein transport</keyword>
<evidence type="ECO:0000259" key="15">
    <source>
        <dbReference type="Pfam" id="PF04757"/>
    </source>
</evidence>
<dbReference type="AlphaFoldDB" id="A0A811UJL6"/>
<evidence type="ECO:0000256" key="12">
    <source>
        <dbReference type="ARBA" id="ARBA00023136"/>
    </source>
</evidence>
<dbReference type="InterPro" id="IPR006845">
    <property type="entry name" value="Pex_N"/>
</dbReference>
<evidence type="ECO:0000256" key="4">
    <source>
        <dbReference type="ARBA" id="ARBA00018980"/>
    </source>
</evidence>
<evidence type="ECO:0000256" key="8">
    <source>
        <dbReference type="ARBA" id="ARBA00022771"/>
    </source>
</evidence>
<dbReference type="SUPFAM" id="SSF57850">
    <property type="entry name" value="RING/U-box"/>
    <property type="match status" value="1"/>
</dbReference>
<dbReference type="CDD" id="cd16451">
    <property type="entry name" value="mRING_PEX12"/>
    <property type="match status" value="1"/>
</dbReference>
<dbReference type="GO" id="GO:0004842">
    <property type="term" value="F:ubiquitin-protein transferase activity"/>
    <property type="evidence" value="ECO:0007669"/>
    <property type="project" value="TreeGrafter"/>
</dbReference>
<dbReference type="PIRSF" id="PIRSF038074">
    <property type="entry name" value="Peroxisome_assembly_p12"/>
    <property type="match status" value="1"/>
</dbReference>
<organism evidence="16 17">
    <name type="scientific">Ceratitis capitata</name>
    <name type="common">Mediterranean fruit fly</name>
    <name type="synonym">Tephritis capitata</name>
    <dbReference type="NCBI Taxonomy" id="7213"/>
    <lineage>
        <taxon>Eukaryota</taxon>
        <taxon>Metazoa</taxon>
        <taxon>Ecdysozoa</taxon>
        <taxon>Arthropoda</taxon>
        <taxon>Hexapoda</taxon>
        <taxon>Insecta</taxon>
        <taxon>Pterygota</taxon>
        <taxon>Neoptera</taxon>
        <taxon>Endopterygota</taxon>
        <taxon>Diptera</taxon>
        <taxon>Brachycera</taxon>
        <taxon>Muscomorpha</taxon>
        <taxon>Tephritoidea</taxon>
        <taxon>Tephritidae</taxon>
        <taxon>Ceratitis</taxon>
        <taxon>Ceratitis</taxon>
    </lineage>
</organism>
<reference evidence="16" key="1">
    <citation type="submission" date="2020-11" db="EMBL/GenBank/DDBJ databases">
        <authorList>
            <person name="Whitehead M."/>
        </authorList>
    </citation>
    <scope>NUCLEOTIDE SEQUENCE</scope>
    <source>
        <strain evidence="16">EGII</strain>
    </source>
</reference>
<gene>
    <name evidence="16" type="ORF">CCAP1982_LOCUS7486</name>
</gene>
<dbReference type="Pfam" id="PF04757">
    <property type="entry name" value="Pex2_Pex12"/>
    <property type="match status" value="1"/>
</dbReference>
<dbReference type="PANTHER" id="PTHR12888:SF0">
    <property type="entry name" value="PEROXISOME ASSEMBLY PROTEIN 12"/>
    <property type="match status" value="1"/>
</dbReference>
<evidence type="ECO:0000256" key="2">
    <source>
        <dbReference type="ARBA" id="ARBA00004906"/>
    </source>
</evidence>
<keyword evidence="13" id="KW-0576">Peroxisome</keyword>
<comment type="subcellular location">
    <subcellularLocation>
        <location evidence="1">Peroxisome membrane</location>
        <topology evidence="1">Multi-pass membrane protein</topology>
    </subcellularLocation>
</comment>
<evidence type="ECO:0000256" key="1">
    <source>
        <dbReference type="ARBA" id="ARBA00004585"/>
    </source>
</evidence>
<dbReference type="GO" id="GO:1990429">
    <property type="term" value="C:peroxisomal importomer complex"/>
    <property type="evidence" value="ECO:0007669"/>
    <property type="project" value="TreeGrafter"/>
</dbReference>
<evidence type="ECO:0000256" key="9">
    <source>
        <dbReference type="ARBA" id="ARBA00022833"/>
    </source>
</evidence>
<keyword evidence="9" id="KW-0862">Zinc</keyword>
<evidence type="ECO:0000256" key="3">
    <source>
        <dbReference type="ARBA" id="ARBA00008704"/>
    </source>
</evidence>
<comment type="similarity">
    <text evidence="3">Belongs to the pex2/pex10/pex12 family.</text>
</comment>
<dbReference type="OrthoDB" id="107372at2759"/>
<dbReference type="FunFam" id="3.30.40.10:FF:000634">
    <property type="entry name" value="Peroxisome assembly protein 12"/>
    <property type="match status" value="1"/>
</dbReference>
<evidence type="ECO:0000256" key="11">
    <source>
        <dbReference type="ARBA" id="ARBA00022989"/>
    </source>
</evidence>